<evidence type="ECO:0000313" key="1">
    <source>
        <dbReference type="EMBL" id="CAD8132645.1"/>
    </source>
</evidence>
<keyword evidence="2" id="KW-1185">Reference proteome</keyword>
<dbReference type="AlphaFoldDB" id="A0A8S1RZU5"/>
<proteinExistence type="predicted"/>
<evidence type="ECO:0000313" key="2">
    <source>
        <dbReference type="Proteomes" id="UP000683925"/>
    </source>
</evidence>
<gene>
    <name evidence="1" type="ORF">POCTA_138.1.T0040051</name>
</gene>
<accession>A0A8S1RZU5</accession>
<protein>
    <submittedName>
        <fullName evidence="1">Uncharacterized protein</fullName>
    </submittedName>
</protein>
<dbReference type="EMBL" id="CAJJDP010000003">
    <property type="protein sequence ID" value="CAD8132645.1"/>
    <property type="molecule type" value="Genomic_DNA"/>
</dbReference>
<organism evidence="1 2">
    <name type="scientific">Paramecium octaurelia</name>
    <dbReference type="NCBI Taxonomy" id="43137"/>
    <lineage>
        <taxon>Eukaryota</taxon>
        <taxon>Sar</taxon>
        <taxon>Alveolata</taxon>
        <taxon>Ciliophora</taxon>
        <taxon>Intramacronucleata</taxon>
        <taxon>Oligohymenophorea</taxon>
        <taxon>Peniculida</taxon>
        <taxon>Parameciidae</taxon>
        <taxon>Paramecium</taxon>
    </lineage>
</organism>
<comment type="caution">
    <text evidence="1">The sequence shown here is derived from an EMBL/GenBank/DDBJ whole genome shotgun (WGS) entry which is preliminary data.</text>
</comment>
<name>A0A8S1RZU5_PAROT</name>
<sequence length="41" mass="4915">MTLQPISPFLIDIEQKQYKLISNQVSDDKCQVQKQKFRFEV</sequence>
<reference evidence="1" key="1">
    <citation type="submission" date="2021-01" db="EMBL/GenBank/DDBJ databases">
        <authorList>
            <consortium name="Genoscope - CEA"/>
            <person name="William W."/>
        </authorList>
    </citation>
    <scope>NUCLEOTIDE SEQUENCE</scope>
</reference>
<dbReference type="Proteomes" id="UP000683925">
    <property type="component" value="Unassembled WGS sequence"/>
</dbReference>